<protein>
    <recommendedName>
        <fullName evidence="1">(S)-ureidoglycine aminohydrolase cupin domain-containing protein</fullName>
    </recommendedName>
</protein>
<organism evidence="2 3">
    <name type="scientific">Acetobacter malorum DSM 14337</name>
    <dbReference type="NCBI Taxonomy" id="1307910"/>
    <lineage>
        <taxon>Bacteria</taxon>
        <taxon>Pseudomonadati</taxon>
        <taxon>Pseudomonadota</taxon>
        <taxon>Alphaproteobacteria</taxon>
        <taxon>Acetobacterales</taxon>
        <taxon>Acetobacteraceae</taxon>
        <taxon>Acetobacter</taxon>
    </lineage>
</organism>
<dbReference type="PANTHER" id="PTHR40943">
    <property type="entry name" value="CYTOPLASMIC PROTEIN-RELATED"/>
    <property type="match status" value="1"/>
</dbReference>
<dbReference type="EMBL" id="BAPF01000029">
    <property type="protein sequence ID" value="GBQ80280.1"/>
    <property type="molecule type" value="Genomic_DNA"/>
</dbReference>
<dbReference type="InterPro" id="IPR014710">
    <property type="entry name" value="RmlC-like_jellyroll"/>
</dbReference>
<keyword evidence="3" id="KW-1185">Reference proteome</keyword>
<dbReference type="GeneID" id="29558598"/>
<dbReference type="Proteomes" id="UP001065047">
    <property type="component" value="Unassembled WGS sequence"/>
</dbReference>
<gene>
    <name evidence="2" type="ORF">AA14337_1681</name>
</gene>
<evidence type="ECO:0000313" key="3">
    <source>
        <dbReference type="Proteomes" id="UP001065047"/>
    </source>
</evidence>
<accession>A0ABQ0PTI7</accession>
<evidence type="ECO:0000313" key="2">
    <source>
        <dbReference type="EMBL" id="GBQ80280.1"/>
    </source>
</evidence>
<proteinExistence type="predicted"/>
<dbReference type="Gene3D" id="2.60.120.10">
    <property type="entry name" value="Jelly Rolls"/>
    <property type="match status" value="2"/>
</dbReference>
<dbReference type="InterPro" id="IPR011051">
    <property type="entry name" value="RmlC_Cupin_sf"/>
</dbReference>
<dbReference type="SUPFAM" id="SSF51182">
    <property type="entry name" value="RmlC-like cupins"/>
    <property type="match status" value="2"/>
</dbReference>
<dbReference type="RefSeq" id="WP_061506933.1">
    <property type="nucleotide sequence ID" value="NZ_BAPF01000029.1"/>
</dbReference>
<evidence type="ECO:0000259" key="1">
    <source>
        <dbReference type="Pfam" id="PF05899"/>
    </source>
</evidence>
<reference evidence="2" key="1">
    <citation type="submission" date="2013-04" db="EMBL/GenBank/DDBJ databases">
        <title>The genome sequencing project of 58 acetic acid bacteria.</title>
        <authorList>
            <person name="Okamoto-Kainuma A."/>
            <person name="Ishikawa M."/>
            <person name="Umino S."/>
            <person name="Koizumi Y."/>
            <person name="Shiwa Y."/>
            <person name="Yoshikawa H."/>
            <person name="Matsutani M."/>
            <person name="Matsushita K."/>
        </authorList>
    </citation>
    <scope>NUCLEOTIDE SEQUENCE</scope>
    <source>
        <strain evidence="2">DSM 14337</strain>
    </source>
</reference>
<dbReference type="Pfam" id="PF05899">
    <property type="entry name" value="Cupin_3"/>
    <property type="match status" value="1"/>
</dbReference>
<name>A0ABQ0PTI7_9PROT</name>
<feature type="domain" description="(S)-ureidoglycine aminohydrolase cupin" evidence="1">
    <location>
        <begin position="170"/>
        <end position="243"/>
    </location>
</feature>
<dbReference type="InterPro" id="IPR008579">
    <property type="entry name" value="UGlyAH_Cupin_dom"/>
</dbReference>
<sequence>MYPIITFNPSEHRVEGFLPWVDAEHPSFSENKFFSGALYYVRNDDHDVYTGEARLKAFDATIECFPVDLLLIVTAGEIRLEDDGGTPARFQSGQAVVVPRSARVHWTQTEGTRVFFMHHRRDTPDDQTAPRPRILPIDPAGALEPASPPPADLILGASLPAVGRRTLYTSTDGKFTVGLWGAEPYRRRLAAFGDYELMHFLEGQVTLTNAIGESQTYGPGETLIVNRAISNAWESNAYIKKIYCKISV</sequence>
<comment type="caution">
    <text evidence="2">The sequence shown here is derived from an EMBL/GenBank/DDBJ whole genome shotgun (WGS) entry which is preliminary data.</text>
</comment>
<dbReference type="PANTHER" id="PTHR40943:SF1">
    <property type="entry name" value="CYTOPLASMIC PROTEIN"/>
    <property type="match status" value="1"/>
</dbReference>